<dbReference type="NCBIfam" id="TIGR00005">
    <property type="entry name" value="rluA_subfam"/>
    <property type="match status" value="1"/>
</dbReference>
<dbReference type="FunFam" id="3.30.2350.10:FF:000006">
    <property type="entry name" value="Pseudouridine synthase"/>
    <property type="match status" value="1"/>
</dbReference>
<dbReference type="SUPFAM" id="SSF55120">
    <property type="entry name" value="Pseudouridine synthase"/>
    <property type="match status" value="1"/>
</dbReference>
<dbReference type="AlphaFoldDB" id="A0A9D9I3T9"/>
<feature type="active site" evidence="4">
    <location>
        <position position="167"/>
    </location>
</feature>
<evidence type="ECO:0000256" key="4">
    <source>
        <dbReference type="PIRSR" id="PIRSR606225-1"/>
    </source>
</evidence>
<dbReference type="CDD" id="cd02869">
    <property type="entry name" value="PseudoU_synth_RluA_like"/>
    <property type="match status" value="1"/>
</dbReference>
<name>A0A9D9I3T9_9BACT</name>
<dbReference type="Gene3D" id="3.10.290.10">
    <property type="entry name" value="RNA-binding S4 domain"/>
    <property type="match status" value="1"/>
</dbReference>
<evidence type="ECO:0000256" key="6">
    <source>
        <dbReference type="RuleBase" id="RU362028"/>
    </source>
</evidence>
<evidence type="ECO:0000313" key="8">
    <source>
        <dbReference type="EMBL" id="MBO8465449.1"/>
    </source>
</evidence>
<comment type="catalytic activity">
    <reaction evidence="6">
        <text>a uridine in RNA = a pseudouridine in RNA</text>
        <dbReference type="Rhea" id="RHEA:48348"/>
        <dbReference type="Rhea" id="RHEA-COMP:12068"/>
        <dbReference type="Rhea" id="RHEA-COMP:12069"/>
        <dbReference type="ChEBI" id="CHEBI:65314"/>
        <dbReference type="ChEBI" id="CHEBI:65315"/>
    </reaction>
</comment>
<dbReference type="GO" id="GO:0120159">
    <property type="term" value="F:rRNA pseudouridine synthase activity"/>
    <property type="evidence" value="ECO:0007669"/>
    <property type="project" value="UniProtKB-ARBA"/>
</dbReference>
<evidence type="ECO:0000256" key="1">
    <source>
        <dbReference type="ARBA" id="ARBA00010876"/>
    </source>
</evidence>
<dbReference type="GO" id="GO:0003723">
    <property type="term" value="F:RNA binding"/>
    <property type="evidence" value="ECO:0007669"/>
    <property type="project" value="UniProtKB-KW"/>
</dbReference>
<dbReference type="Pfam" id="PF01479">
    <property type="entry name" value="S4"/>
    <property type="match status" value="1"/>
</dbReference>
<dbReference type="EMBL" id="JADIME010000060">
    <property type="protein sequence ID" value="MBO8465449.1"/>
    <property type="molecule type" value="Genomic_DNA"/>
</dbReference>
<dbReference type="Gene3D" id="3.30.2350.10">
    <property type="entry name" value="Pseudouridine synthase"/>
    <property type="match status" value="1"/>
</dbReference>
<dbReference type="InterPro" id="IPR036986">
    <property type="entry name" value="S4_RNA-bd_sf"/>
</dbReference>
<dbReference type="PANTHER" id="PTHR21600">
    <property type="entry name" value="MITOCHONDRIAL RNA PSEUDOURIDINE SYNTHASE"/>
    <property type="match status" value="1"/>
</dbReference>
<keyword evidence="3 6" id="KW-0413">Isomerase</keyword>
<comment type="caution">
    <text evidence="8">The sequence shown here is derived from an EMBL/GenBank/DDBJ whole genome shotgun (WGS) entry which is preliminary data.</text>
</comment>
<dbReference type="PANTHER" id="PTHR21600:SF44">
    <property type="entry name" value="RIBOSOMAL LARGE SUBUNIT PSEUDOURIDINE SYNTHASE D"/>
    <property type="match status" value="1"/>
</dbReference>
<evidence type="ECO:0000256" key="2">
    <source>
        <dbReference type="ARBA" id="ARBA00022884"/>
    </source>
</evidence>
<dbReference type="Proteomes" id="UP000823597">
    <property type="component" value="Unassembled WGS sequence"/>
</dbReference>
<dbReference type="InterPro" id="IPR006145">
    <property type="entry name" value="PsdUridine_synth_RsuA/RluA"/>
</dbReference>
<sequence length="357" mass="41083">MLDTIFDPETDEELDEEMSNAEDGQEMFEHFRLTADKGQSLMRVDKYLASHLENTSRHRIQLAIKEEYIKVNGEIVKANYIVKPGDVITLVMPYQRREYEIRPENIPLDIVYEDDDLLVINKPAGLVVHPGHGHFSGTLVNALAWHLGTDGHDTTDERLGILVHRIDKDTSGLLVVAKNDEAQLGLARQFFDHTIERRYIAIVWGNLKEDSGTITGNIGRDSNDRMKFRVFPEGDKGKHAVTHYRVLERLGYVTIVECKLETGRTHQIRVHFNYIGHPLFNDERYDGDKIKEGTIYSKYRQFIENCFKILPRQALHAKTLGFVHPRTGELLSFDSVLPQDMAELIEKWRRYTAAAKP</sequence>
<dbReference type="PROSITE" id="PS01129">
    <property type="entry name" value="PSI_RLU"/>
    <property type="match status" value="1"/>
</dbReference>
<evidence type="ECO:0000313" key="9">
    <source>
        <dbReference type="Proteomes" id="UP000823597"/>
    </source>
</evidence>
<reference evidence="8" key="2">
    <citation type="journal article" date="2021" name="PeerJ">
        <title>Extensive microbial diversity within the chicken gut microbiome revealed by metagenomics and culture.</title>
        <authorList>
            <person name="Gilroy R."/>
            <person name="Ravi A."/>
            <person name="Getino M."/>
            <person name="Pursley I."/>
            <person name="Horton D.L."/>
            <person name="Alikhan N.F."/>
            <person name="Baker D."/>
            <person name="Gharbi K."/>
            <person name="Hall N."/>
            <person name="Watson M."/>
            <person name="Adriaenssens E.M."/>
            <person name="Foster-Nyarko E."/>
            <person name="Jarju S."/>
            <person name="Secka A."/>
            <person name="Antonio M."/>
            <person name="Oren A."/>
            <person name="Chaudhuri R.R."/>
            <person name="La Ragione R."/>
            <person name="Hildebrand F."/>
            <person name="Pallen M.J."/>
        </authorList>
    </citation>
    <scope>NUCLEOTIDE SEQUENCE</scope>
    <source>
        <strain evidence="8">10037</strain>
    </source>
</reference>
<gene>
    <name evidence="8" type="ORF">IAB93_05570</name>
</gene>
<evidence type="ECO:0000256" key="5">
    <source>
        <dbReference type="PROSITE-ProRule" id="PRU00182"/>
    </source>
</evidence>
<dbReference type="InterPro" id="IPR006225">
    <property type="entry name" value="PsdUridine_synth_RluC/D"/>
</dbReference>
<dbReference type="PROSITE" id="PS50889">
    <property type="entry name" value="S4"/>
    <property type="match status" value="1"/>
</dbReference>
<dbReference type="InterPro" id="IPR006224">
    <property type="entry name" value="PsdUridine_synth_RluA-like_CS"/>
</dbReference>
<dbReference type="InterPro" id="IPR020103">
    <property type="entry name" value="PsdUridine_synth_cat_dom_sf"/>
</dbReference>
<organism evidence="8 9">
    <name type="scientific">Candidatus Merdivivens pullistercoris</name>
    <dbReference type="NCBI Taxonomy" id="2840873"/>
    <lineage>
        <taxon>Bacteria</taxon>
        <taxon>Pseudomonadati</taxon>
        <taxon>Bacteroidota</taxon>
        <taxon>Bacteroidia</taxon>
        <taxon>Bacteroidales</taxon>
        <taxon>Muribaculaceae</taxon>
        <taxon>Muribaculaceae incertae sedis</taxon>
        <taxon>Candidatus Merdivivens</taxon>
    </lineage>
</organism>
<feature type="domain" description="RNA-binding S4" evidence="7">
    <location>
        <begin position="42"/>
        <end position="107"/>
    </location>
</feature>
<reference evidence="8" key="1">
    <citation type="submission" date="2020-10" db="EMBL/GenBank/DDBJ databases">
        <authorList>
            <person name="Gilroy R."/>
        </authorList>
    </citation>
    <scope>NUCLEOTIDE SEQUENCE</scope>
    <source>
        <strain evidence="8">10037</strain>
    </source>
</reference>
<evidence type="ECO:0000256" key="3">
    <source>
        <dbReference type="ARBA" id="ARBA00023235"/>
    </source>
</evidence>
<dbReference type="SUPFAM" id="SSF55174">
    <property type="entry name" value="Alpha-L RNA-binding motif"/>
    <property type="match status" value="1"/>
</dbReference>
<dbReference type="InterPro" id="IPR050188">
    <property type="entry name" value="RluA_PseudoU_synthase"/>
</dbReference>
<dbReference type="InterPro" id="IPR002942">
    <property type="entry name" value="S4_RNA-bd"/>
</dbReference>
<evidence type="ECO:0000259" key="7">
    <source>
        <dbReference type="SMART" id="SM00363"/>
    </source>
</evidence>
<accession>A0A9D9I3T9</accession>
<dbReference type="EC" id="5.4.99.-" evidence="6"/>
<proteinExistence type="inferred from homology"/>
<protein>
    <recommendedName>
        <fullName evidence="6">Pseudouridine synthase</fullName>
        <ecNumber evidence="6">5.4.99.-</ecNumber>
    </recommendedName>
</protein>
<dbReference type="CDD" id="cd00165">
    <property type="entry name" value="S4"/>
    <property type="match status" value="1"/>
</dbReference>
<comment type="function">
    <text evidence="6">Responsible for synthesis of pseudouridine from uracil.</text>
</comment>
<keyword evidence="2 5" id="KW-0694">RNA-binding</keyword>
<dbReference type="GO" id="GO:0000455">
    <property type="term" value="P:enzyme-directed rRNA pseudouridine synthesis"/>
    <property type="evidence" value="ECO:0007669"/>
    <property type="project" value="TreeGrafter"/>
</dbReference>
<comment type="similarity">
    <text evidence="1 6">Belongs to the pseudouridine synthase RluA family.</text>
</comment>
<dbReference type="Pfam" id="PF00849">
    <property type="entry name" value="PseudoU_synth_2"/>
    <property type="match status" value="1"/>
</dbReference>
<dbReference type="SMART" id="SM00363">
    <property type="entry name" value="S4"/>
    <property type="match status" value="1"/>
</dbReference>